<comment type="caution">
    <text evidence="1">The sequence shown here is derived from an EMBL/GenBank/DDBJ whole genome shotgun (WGS) entry which is preliminary data.</text>
</comment>
<name>A0A9Q4PXF6_9EURY</name>
<dbReference type="RefSeq" id="WP_274923683.1">
    <property type="nucleotide sequence ID" value="NZ_JAKELO010000001.1"/>
</dbReference>
<dbReference type="EMBL" id="JAKELO010000001">
    <property type="protein sequence ID" value="MDE4907018.1"/>
    <property type="molecule type" value="Genomic_DNA"/>
</dbReference>
<keyword evidence="2" id="KW-1185">Reference proteome</keyword>
<accession>A0A9Q4PXF6</accession>
<evidence type="ECO:0000313" key="2">
    <source>
        <dbReference type="Proteomes" id="UP001143747"/>
    </source>
</evidence>
<sequence length="64" mass="7436">MNDDLNVKIIETHHDVKWICRTLGEMKETDADIEDRIQNLEGWRAKKVGAEKWSGGIVGRLRRC</sequence>
<proteinExistence type="predicted"/>
<protein>
    <submittedName>
        <fullName evidence="1">Uncharacterized protein</fullName>
    </submittedName>
</protein>
<gene>
    <name evidence="1" type="ORF">L0665_00040</name>
</gene>
<evidence type="ECO:0000313" key="1">
    <source>
        <dbReference type="EMBL" id="MDE4907018.1"/>
    </source>
</evidence>
<dbReference type="AlphaFoldDB" id="A0A9Q4PXF6"/>
<dbReference type="Proteomes" id="UP001143747">
    <property type="component" value="Unassembled WGS sequence"/>
</dbReference>
<reference evidence="1" key="1">
    <citation type="submission" date="2022-01" db="EMBL/GenBank/DDBJ databases">
        <title>Draft genome of Methanogenium marinum DSM 15558.</title>
        <authorList>
            <person name="Chen S.-C."/>
            <person name="You Y.-T."/>
        </authorList>
    </citation>
    <scope>NUCLEOTIDE SEQUENCE</scope>
    <source>
        <strain evidence="1">DSM 15558</strain>
    </source>
</reference>
<organism evidence="1 2">
    <name type="scientific">Methanogenium marinum</name>
    <dbReference type="NCBI Taxonomy" id="348610"/>
    <lineage>
        <taxon>Archaea</taxon>
        <taxon>Methanobacteriati</taxon>
        <taxon>Methanobacteriota</taxon>
        <taxon>Stenosarchaea group</taxon>
        <taxon>Methanomicrobia</taxon>
        <taxon>Methanomicrobiales</taxon>
        <taxon>Methanomicrobiaceae</taxon>
        <taxon>Methanogenium</taxon>
    </lineage>
</organism>